<accession>A0AA36EZ10</accession>
<protein>
    <submittedName>
        <fullName evidence="1">Uncharacterized protein</fullName>
    </submittedName>
</protein>
<reference evidence="1" key="1">
    <citation type="submission" date="2023-08" db="EMBL/GenBank/DDBJ databases">
        <authorList>
            <person name="Alioto T."/>
            <person name="Alioto T."/>
            <person name="Gomez Garrido J."/>
        </authorList>
    </citation>
    <scope>NUCLEOTIDE SEQUENCE</scope>
</reference>
<keyword evidence="2" id="KW-1185">Reference proteome</keyword>
<evidence type="ECO:0000313" key="1">
    <source>
        <dbReference type="EMBL" id="CAI9718342.1"/>
    </source>
</evidence>
<dbReference type="Proteomes" id="UP001162480">
    <property type="component" value="Chromosome 2"/>
</dbReference>
<name>A0AA36EZ10_OCTVU</name>
<evidence type="ECO:0000313" key="2">
    <source>
        <dbReference type="Proteomes" id="UP001162480"/>
    </source>
</evidence>
<proteinExistence type="predicted"/>
<dbReference type="AlphaFoldDB" id="A0AA36EZ10"/>
<organism evidence="1 2">
    <name type="scientific">Octopus vulgaris</name>
    <name type="common">Common octopus</name>
    <dbReference type="NCBI Taxonomy" id="6645"/>
    <lineage>
        <taxon>Eukaryota</taxon>
        <taxon>Metazoa</taxon>
        <taxon>Spiralia</taxon>
        <taxon>Lophotrochozoa</taxon>
        <taxon>Mollusca</taxon>
        <taxon>Cephalopoda</taxon>
        <taxon>Coleoidea</taxon>
        <taxon>Octopodiformes</taxon>
        <taxon>Octopoda</taxon>
        <taxon>Incirrata</taxon>
        <taxon>Octopodidae</taxon>
        <taxon>Octopus</taxon>
    </lineage>
</organism>
<dbReference type="EMBL" id="OX597815">
    <property type="protein sequence ID" value="CAI9718342.1"/>
    <property type="molecule type" value="Genomic_DNA"/>
</dbReference>
<sequence length="80" mass="9302">MGLSLKKLRYNHNRQLNIHNTRVSIAYQKVKSSHRHMNNLQIGNIDGQTNTQHSMPQCSIEIEDQLIKEVLTFTKKSTKI</sequence>
<gene>
    <name evidence="1" type="ORF">OCTVUL_1B023460</name>
</gene>